<dbReference type="Gene3D" id="3.30.40.10">
    <property type="entry name" value="Zinc/RING finger domain, C3HC4 (zinc finger)"/>
    <property type="match status" value="1"/>
</dbReference>
<evidence type="ECO:0000256" key="4">
    <source>
        <dbReference type="ARBA" id="ARBA00022833"/>
    </source>
</evidence>
<evidence type="ECO:0000256" key="5">
    <source>
        <dbReference type="SAM" id="MobiDB-lite"/>
    </source>
</evidence>
<evidence type="ECO:0000313" key="6">
    <source>
        <dbReference type="EMBL" id="EKC32370.1"/>
    </source>
</evidence>
<dbReference type="InParanoid" id="K1QTR1"/>
<dbReference type="PANTHER" id="PTHR24103">
    <property type="entry name" value="E3 UBIQUITIN-PROTEIN LIGASE TRIM"/>
    <property type="match status" value="1"/>
</dbReference>
<name>K1QTR1_MAGGI</name>
<dbReference type="InterPro" id="IPR050143">
    <property type="entry name" value="TRIM/RBCC"/>
</dbReference>
<evidence type="ECO:0000256" key="1">
    <source>
        <dbReference type="ARBA" id="ARBA00008518"/>
    </source>
</evidence>
<feature type="region of interest" description="Disordered" evidence="5">
    <location>
        <begin position="374"/>
        <end position="473"/>
    </location>
</feature>
<feature type="region of interest" description="Disordered" evidence="5">
    <location>
        <begin position="485"/>
        <end position="505"/>
    </location>
</feature>
<evidence type="ECO:0000256" key="2">
    <source>
        <dbReference type="ARBA" id="ARBA00022723"/>
    </source>
</evidence>
<gene>
    <name evidence="6" type="ORF">CGI_10012041</name>
</gene>
<dbReference type="InterPro" id="IPR018957">
    <property type="entry name" value="Znf_C3HC4_RING-type"/>
</dbReference>
<dbReference type="EMBL" id="JH816574">
    <property type="protein sequence ID" value="EKC32370.1"/>
    <property type="molecule type" value="Genomic_DNA"/>
</dbReference>
<keyword evidence="3" id="KW-0863">Zinc-finger</keyword>
<feature type="region of interest" description="Disordered" evidence="5">
    <location>
        <begin position="520"/>
        <end position="541"/>
    </location>
</feature>
<feature type="compositionally biased region" description="Basic and acidic residues" evidence="5">
    <location>
        <begin position="520"/>
        <end position="531"/>
    </location>
</feature>
<dbReference type="CDD" id="cd19776">
    <property type="entry name" value="Bbox2_TRIM25_C-IV"/>
    <property type="match status" value="1"/>
</dbReference>
<dbReference type="SMART" id="SM00184">
    <property type="entry name" value="RING"/>
    <property type="match status" value="1"/>
</dbReference>
<dbReference type="InterPro" id="IPR013083">
    <property type="entry name" value="Znf_RING/FYVE/PHD"/>
</dbReference>
<proteinExistence type="inferred from homology"/>
<dbReference type="Pfam" id="PF00097">
    <property type="entry name" value="zf-C3HC4"/>
    <property type="match status" value="1"/>
</dbReference>
<sequence length="541" mass="64108">MTTSNHHDASEDFTVCPICFEQFQTPWFLPCAHTFCHRCLSAHIESSCKDCDPALGFPCPVCRAFVPAPGVMRQYPTEDWAIRFPENVFLGKKETAVLGFCVKHEKRKMEFLCKTHQTGCCSVCVVKEHKYCEGFDTLSDASDIFTDENKLKLVEELKVLLLKIETIIQNEKQNISDLDDKTDTFSKMIKKMIEEMVNRLKIQEKTYIDQLAEISKDARQKLERSLRLLEQRKMYLSHWLEKVSTASPNIKTENFLKCLKTKQVLETVEDLPLIQMNFDLSAEVSRGIVMIDSLGRLFSVKVTEHSVNFNDIQKEIVSEKIQALPASSSHADESSECVSYPIESNKTRERDTKTKKNEMLEWETKENEIRKWDTKTKEKDEVSEWDKNSEKNKIREWDTKTKKNEIREWDTKTKEKDKISEWDTKTKEKDKISEWDTQKRQEKDKISEWDTQKRQEKDKISEWDTKKRKEKDRISEWDKISEWDTKTKEKDKISEWDTKKRKEKDKIREWDKIGEWDTKTKEKDKISEWDTKKKKRKGQNQ</sequence>
<evidence type="ECO:0000256" key="3">
    <source>
        <dbReference type="ARBA" id="ARBA00022771"/>
    </source>
</evidence>
<dbReference type="InterPro" id="IPR001841">
    <property type="entry name" value="Znf_RING"/>
</dbReference>
<dbReference type="GO" id="GO:0008270">
    <property type="term" value="F:zinc ion binding"/>
    <property type="evidence" value="ECO:0007669"/>
    <property type="project" value="UniProtKB-KW"/>
</dbReference>
<dbReference type="PROSITE" id="PS00518">
    <property type="entry name" value="ZF_RING_1"/>
    <property type="match status" value="1"/>
</dbReference>
<organism evidence="6">
    <name type="scientific">Magallana gigas</name>
    <name type="common">Pacific oyster</name>
    <name type="synonym">Crassostrea gigas</name>
    <dbReference type="NCBI Taxonomy" id="29159"/>
    <lineage>
        <taxon>Eukaryota</taxon>
        <taxon>Metazoa</taxon>
        <taxon>Spiralia</taxon>
        <taxon>Lophotrochozoa</taxon>
        <taxon>Mollusca</taxon>
        <taxon>Bivalvia</taxon>
        <taxon>Autobranchia</taxon>
        <taxon>Pteriomorphia</taxon>
        <taxon>Ostreida</taxon>
        <taxon>Ostreoidea</taxon>
        <taxon>Ostreidae</taxon>
        <taxon>Magallana</taxon>
    </lineage>
</organism>
<dbReference type="AlphaFoldDB" id="K1QTR1"/>
<dbReference type="SUPFAM" id="SSF57845">
    <property type="entry name" value="B-box zinc-binding domain"/>
    <property type="match status" value="1"/>
</dbReference>
<dbReference type="InterPro" id="IPR017907">
    <property type="entry name" value="Znf_RING_CS"/>
</dbReference>
<dbReference type="PROSITE" id="PS50089">
    <property type="entry name" value="ZF_RING_2"/>
    <property type="match status" value="1"/>
</dbReference>
<reference evidence="6" key="1">
    <citation type="journal article" date="2012" name="Nature">
        <title>The oyster genome reveals stress adaptation and complexity of shell formation.</title>
        <authorList>
            <person name="Zhang G."/>
            <person name="Fang X."/>
            <person name="Guo X."/>
            <person name="Li L."/>
            <person name="Luo R."/>
            <person name="Xu F."/>
            <person name="Yang P."/>
            <person name="Zhang L."/>
            <person name="Wang X."/>
            <person name="Qi H."/>
            <person name="Xiong Z."/>
            <person name="Que H."/>
            <person name="Xie Y."/>
            <person name="Holland P.W."/>
            <person name="Paps J."/>
            <person name="Zhu Y."/>
            <person name="Wu F."/>
            <person name="Chen Y."/>
            <person name="Wang J."/>
            <person name="Peng C."/>
            <person name="Meng J."/>
            <person name="Yang L."/>
            <person name="Liu J."/>
            <person name="Wen B."/>
            <person name="Zhang N."/>
            <person name="Huang Z."/>
            <person name="Zhu Q."/>
            <person name="Feng Y."/>
            <person name="Mount A."/>
            <person name="Hedgecock D."/>
            <person name="Xu Z."/>
            <person name="Liu Y."/>
            <person name="Domazet-Loso T."/>
            <person name="Du Y."/>
            <person name="Sun X."/>
            <person name="Zhang S."/>
            <person name="Liu B."/>
            <person name="Cheng P."/>
            <person name="Jiang X."/>
            <person name="Li J."/>
            <person name="Fan D."/>
            <person name="Wang W."/>
            <person name="Fu W."/>
            <person name="Wang T."/>
            <person name="Wang B."/>
            <person name="Zhang J."/>
            <person name="Peng Z."/>
            <person name="Li Y."/>
            <person name="Li N."/>
            <person name="Wang J."/>
            <person name="Chen M."/>
            <person name="He Y."/>
            <person name="Tan F."/>
            <person name="Song X."/>
            <person name="Zheng Q."/>
            <person name="Huang R."/>
            <person name="Yang H."/>
            <person name="Du X."/>
            <person name="Chen L."/>
            <person name="Yang M."/>
            <person name="Gaffney P.M."/>
            <person name="Wang S."/>
            <person name="Luo L."/>
            <person name="She Z."/>
            <person name="Ming Y."/>
            <person name="Huang W."/>
            <person name="Zhang S."/>
            <person name="Huang B."/>
            <person name="Zhang Y."/>
            <person name="Qu T."/>
            <person name="Ni P."/>
            <person name="Miao G."/>
            <person name="Wang J."/>
            <person name="Wang Q."/>
            <person name="Steinberg C.E."/>
            <person name="Wang H."/>
            <person name="Li N."/>
            <person name="Qian L."/>
            <person name="Zhang G."/>
            <person name="Li Y."/>
            <person name="Yang H."/>
            <person name="Liu X."/>
            <person name="Wang J."/>
            <person name="Yin Y."/>
            <person name="Wang J."/>
        </authorList>
    </citation>
    <scope>NUCLEOTIDE SEQUENCE [LARGE SCALE GENOMIC DNA]</scope>
    <source>
        <strain evidence="6">05x7-T-G4-1.051#20</strain>
    </source>
</reference>
<dbReference type="SUPFAM" id="SSF57850">
    <property type="entry name" value="RING/U-box"/>
    <property type="match status" value="1"/>
</dbReference>
<accession>K1QTR1</accession>
<keyword evidence="2" id="KW-0479">Metal-binding</keyword>
<dbReference type="HOGENOM" id="CLU_503676_0_0_1"/>
<protein>
    <submittedName>
        <fullName evidence="6">Tripartite motif-containing protein 3</fullName>
    </submittedName>
</protein>
<feature type="compositionally biased region" description="Basic residues" evidence="5">
    <location>
        <begin position="532"/>
        <end position="541"/>
    </location>
</feature>
<keyword evidence="4" id="KW-0862">Zinc</keyword>
<comment type="similarity">
    <text evidence="1">Belongs to the TRIM/RBCC family.</text>
</comment>